<accession>A0AAP0F4T7</accession>
<proteinExistence type="predicted"/>
<dbReference type="EMBL" id="JBBNAE010000008">
    <property type="protein sequence ID" value="KAK9102573.1"/>
    <property type="molecule type" value="Genomic_DNA"/>
</dbReference>
<evidence type="ECO:0000313" key="1">
    <source>
        <dbReference type="EMBL" id="KAK9102573.1"/>
    </source>
</evidence>
<dbReference type="Proteomes" id="UP001417504">
    <property type="component" value="Unassembled WGS sequence"/>
</dbReference>
<dbReference type="AlphaFoldDB" id="A0AAP0F4T7"/>
<evidence type="ECO:0000313" key="2">
    <source>
        <dbReference type="Proteomes" id="UP001417504"/>
    </source>
</evidence>
<name>A0AAP0F4T7_9MAGN</name>
<organism evidence="1 2">
    <name type="scientific">Stephania japonica</name>
    <dbReference type="NCBI Taxonomy" id="461633"/>
    <lineage>
        <taxon>Eukaryota</taxon>
        <taxon>Viridiplantae</taxon>
        <taxon>Streptophyta</taxon>
        <taxon>Embryophyta</taxon>
        <taxon>Tracheophyta</taxon>
        <taxon>Spermatophyta</taxon>
        <taxon>Magnoliopsida</taxon>
        <taxon>Ranunculales</taxon>
        <taxon>Menispermaceae</taxon>
        <taxon>Menispermoideae</taxon>
        <taxon>Cissampelideae</taxon>
        <taxon>Stephania</taxon>
    </lineage>
</organism>
<comment type="caution">
    <text evidence="1">The sequence shown here is derived from an EMBL/GenBank/DDBJ whole genome shotgun (WGS) entry which is preliminary data.</text>
</comment>
<protein>
    <submittedName>
        <fullName evidence="1">Uncharacterized protein</fullName>
    </submittedName>
</protein>
<keyword evidence="2" id="KW-1185">Reference proteome</keyword>
<sequence>MGRRLKWAGISGANVVHRDIVVVKAFERLRTTDDDDDENVKETKLGFNKKQLPNRAIFVLAFSCYPCRDNGHRFQWEVM</sequence>
<reference evidence="1 2" key="1">
    <citation type="submission" date="2024-01" db="EMBL/GenBank/DDBJ databases">
        <title>Genome assemblies of Stephania.</title>
        <authorList>
            <person name="Yang L."/>
        </authorList>
    </citation>
    <scope>NUCLEOTIDE SEQUENCE [LARGE SCALE GENOMIC DNA]</scope>
    <source>
        <strain evidence="1">QJT</strain>
        <tissue evidence="1">Leaf</tissue>
    </source>
</reference>
<gene>
    <name evidence="1" type="ORF">Sjap_019827</name>
</gene>